<dbReference type="Pfam" id="PF22759">
    <property type="entry name" value="E217_GP41"/>
    <property type="match status" value="1"/>
</dbReference>
<protein>
    <recommendedName>
        <fullName evidence="3">Bacteriophage protein</fullName>
    </recommendedName>
</protein>
<name>A0ABS1IVS2_9GAMM</name>
<accession>A0ABS1IVS2</accession>
<evidence type="ECO:0008006" key="3">
    <source>
        <dbReference type="Google" id="ProtNLM"/>
    </source>
</evidence>
<keyword evidence="2" id="KW-1185">Reference proteome</keyword>
<organism evidence="1 2">
    <name type="scientific">Limnobaculum allomyrinae</name>
    <dbReference type="NCBI Taxonomy" id="2791986"/>
    <lineage>
        <taxon>Bacteria</taxon>
        <taxon>Pseudomonadati</taxon>
        <taxon>Pseudomonadota</taxon>
        <taxon>Gammaproteobacteria</taxon>
        <taxon>Enterobacterales</taxon>
        <taxon>Budviciaceae</taxon>
        <taxon>Limnobaculum</taxon>
    </lineage>
</organism>
<evidence type="ECO:0000313" key="1">
    <source>
        <dbReference type="EMBL" id="MBK5145839.1"/>
    </source>
</evidence>
<comment type="caution">
    <text evidence="1">The sequence shown here is derived from an EMBL/GenBank/DDBJ whole genome shotgun (WGS) entry which is preliminary data.</text>
</comment>
<dbReference type="EMBL" id="JADRCR010000017">
    <property type="protein sequence ID" value="MBK5145839.1"/>
    <property type="molecule type" value="Genomic_DNA"/>
</dbReference>
<dbReference type="Proteomes" id="UP001296921">
    <property type="component" value="Unassembled WGS sequence"/>
</dbReference>
<gene>
    <name evidence="1" type="ORF">I2494_19410</name>
</gene>
<proteinExistence type="predicted"/>
<dbReference type="InterPro" id="IPR054496">
    <property type="entry name" value="E217_GP41"/>
</dbReference>
<dbReference type="RefSeq" id="WP_218468596.1">
    <property type="nucleotide sequence ID" value="NZ_JADRCR010000017.1"/>
</dbReference>
<sequence length="333" mass="36720">MSQNWLRHFEIRLYDNDGGGISLSDFKVTFDIQKMPNTAFAGSVGNFKIYNLSSFTVNSIMGEEYSHIEVIAGYDGMPQKADATEDEAEVAANNSNYSIIFSGDIRFCITGKDNPTDSWIQLQCIDGWKGHLNAVVSTTIAAGWQWKDVFNVAMRTYESYGITVGQVPEMPDTVFPRGKTIHSNTPKVLNQVAKACNADWWYENNQVMIRPNGTYLSEAVELNSNNGLIGYPQQTMGGGINVRCLINPNIRMGGLVRINQGSIYRTALSNDEIGNGPGRISTINADGDYIVGSIDYRGDTRGQNWYMDLMCIAKGSADLMNNSTINRVGPLIG</sequence>
<reference evidence="1 2" key="1">
    <citation type="submission" date="2020-11" db="EMBL/GenBank/DDBJ databases">
        <title>Insectihabitans protaetiae gen. nov. sp. nov. and Insectihabitans allomyrinae sp. nov., isolated from larvae of Protaetia brevitarsis seulensis and Allomyrina dichotoma, respectively.</title>
        <authorList>
            <person name="Lee S.D."/>
            <person name="Byeon Y.-S."/>
            <person name="Kim S.-M."/>
            <person name="Yang H.L."/>
            <person name="Kim I.S."/>
        </authorList>
    </citation>
    <scope>NUCLEOTIDE SEQUENCE [LARGE SCALE GENOMIC DNA]</scope>
    <source>
        <strain evidence="1 2">BWR-B9</strain>
    </source>
</reference>
<evidence type="ECO:0000313" key="2">
    <source>
        <dbReference type="Proteomes" id="UP001296921"/>
    </source>
</evidence>